<keyword evidence="1" id="KW-0479">Metal-binding</keyword>
<evidence type="ECO:0000259" key="3">
    <source>
        <dbReference type="PROSITE" id="PS51677"/>
    </source>
</evidence>
<dbReference type="InterPro" id="IPR002509">
    <property type="entry name" value="NODB_dom"/>
</dbReference>
<dbReference type="PANTHER" id="PTHR10587">
    <property type="entry name" value="GLYCOSYL TRANSFERASE-RELATED"/>
    <property type="match status" value="1"/>
</dbReference>
<dbReference type="PROSITE" id="PS51677">
    <property type="entry name" value="NODB"/>
    <property type="match status" value="1"/>
</dbReference>
<evidence type="ECO:0000256" key="2">
    <source>
        <dbReference type="ARBA" id="ARBA00022801"/>
    </source>
</evidence>
<dbReference type="GO" id="GO:0046872">
    <property type="term" value="F:metal ion binding"/>
    <property type="evidence" value="ECO:0007669"/>
    <property type="project" value="UniProtKB-KW"/>
</dbReference>
<dbReference type="Proteomes" id="UP000318585">
    <property type="component" value="Unassembled WGS sequence"/>
</dbReference>
<dbReference type="GO" id="GO:0016810">
    <property type="term" value="F:hydrolase activity, acting on carbon-nitrogen (but not peptide) bonds"/>
    <property type="evidence" value="ECO:0007669"/>
    <property type="project" value="InterPro"/>
</dbReference>
<dbReference type="AlphaFoldDB" id="A0A553CQ64"/>
<dbReference type="InterPro" id="IPR011330">
    <property type="entry name" value="Glyco_hydro/deAcase_b/a-brl"/>
</dbReference>
<organism evidence="4 5">
    <name type="scientific">Flavobacterium franklandianum</name>
    <dbReference type="NCBI Taxonomy" id="2594430"/>
    <lineage>
        <taxon>Bacteria</taxon>
        <taxon>Pseudomonadati</taxon>
        <taxon>Bacteroidota</taxon>
        <taxon>Flavobacteriia</taxon>
        <taxon>Flavobacteriales</taxon>
        <taxon>Flavobacteriaceae</taxon>
        <taxon>Flavobacterium</taxon>
    </lineage>
</organism>
<name>A0A553CQ64_9FLAO</name>
<dbReference type="Gene3D" id="3.20.20.370">
    <property type="entry name" value="Glycoside hydrolase/deacetylase"/>
    <property type="match status" value="1"/>
</dbReference>
<evidence type="ECO:0000313" key="4">
    <source>
        <dbReference type="EMBL" id="TRX22662.1"/>
    </source>
</evidence>
<dbReference type="EMBL" id="VJZR01000002">
    <property type="protein sequence ID" value="TRX22662.1"/>
    <property type="molecule type" value="Genomic_DNA"/>
</dbReference>
<proteinExistence type="predicted"/>
<dbReference type="GO" id="GO:0016020">
    <property type="term" value="C:membrane"/>
    <property type="evidence" value="ECO:0007669"/>
    <property type="project" value="TreeGrafter"/>
</dbReference>
<dbReference type="SUPFAM" id="SSF88713">
    <property type="entry name" value="Glycoside hydrolase/deacetylase"/>
    <property type="match status" value="1"/>
</dbReference>
<keyword evidence="2" id="KW-0378">Hydrolase</keyword>
<keyword evidence="5" id="KW-1185">Reference proteome</keyword>
<dbReference type="RefSeq" id="WP_143389319.1">
    <property type="nucleotide sequence ID" value="NZ_VJZQ01000001.1"/>
</dbReference>
<evidence type="ECO:0000313" key="5">
    <source>
        <dbReference type="Proteomes" id="UP000318585"/>
    </source>
</evidence>
<evidence type="ECO:0000256" key="1">
    <source>
        <dbReference type="ARBA" id="ARBA00022723"/>
    </source>
</evidence>
<gene>
    <name evidence="4" type="ORF">FNW17_02525</name>
</gene>
<reference evidence="4 5" key="1">
    <citation type="submission" date="2019-07" db="EMBL/GenBank/DDBJ databases">
        <title>Novel species of Flavobacterium.</title>
        <authorList>
            <person name="Liu Q."/>
            <person name="Xin Y.-H."/>
        </authorList>
    </citation>
    <scope>NUCLEOTIDE SEQUENCE [LARGE SCALE GENOMIC DNA]</scope>
    <source>
        <strain evidence="4 5">LB3P56</strain>
    </source>
</reference>
<comment type="caution">
    <text evidence="4">The sequence shown here is derived from an EMBL/GenBank/DDBJ whole genome shotgun (WGS) entry which is preliminary data.</text>
</comment>
<dbReference type="Pfam" id="PF01522">
    <property type="entry name" value="Polysacc_deac_1"/>
    <property type="match status" value="1"/>
</dbReference>
<dbReference type="GO" id="GO:0005975">
    <property type="term" value="P:carbohydrate metabolic process"/>
    <property type="evidence" value="ECO:0007669"/>
    <property type="project" value="InterPro"/>
</dbReference>
<dbReference type="PANTHER" id="PTHR10587:SF133">
    <property type="entry name" value="CHITIN DEACETYLASE 1-RELATED"/>
    <property type="match status" value="1"/>
</dbReference>
<sequence>MNFYWIKTNRFIKKIFSNYVWDIPNTENKIYLTFDDGPIPEITEWVLQELEKYNAIATFFCIGNNIEKHPEIFEKVIAKGHSIGNHTFNHLNGWKTQTEDYLKSSIQWSVVSGQSPNCKLQSEICNLFRPPYGKIKASQAEKLQKLGYKIIMWDVLSADYDATISKEKCLENATKKVSAGSIIVFHDSVKAFPHLQYTLPKALKHFKEKGFVFEKLA</sequence>
<dbReference type="OrthoDB" id="9812065at2"/>
<protein>
    <submittedName>
        <fullName evidence="4">Polysaccharide deacetylase family protein</fullName>
    </submittedName>
</protein>
<dbReference type="InterPro" id="IPR050248">
    <property type="entry name" value="Polysacc_deacetylase_ArnD"/>
</dbReference>
<accession>A0A553CQ64</accession>
<feature type="domain" description="NodB homology" evidence="3">
    <location>
        <begin position="28"/>
        <end position="214"/>
    </location>
</feature>
<dbReference type="CDD" id="cd10917">
    <property type="entry name" value="CE4_NodB_like_6s_7s"/>
    <property type="match status" value="1"/>
</dbReference>